<dbReference type="EMBL" id="JAUSVS010000002">
    <property type="protein sequence ID" value="MDQ0463563.1"/>
    <property type="molecule type" value="Genomic_DNA"/>
</dbReference>
<accession>A0ABU0INI3</accession>
<evidence type="ECO:0000259" key="1">
    <source>
        <dbReference type="Pfam" id="PF09836"/>
    </source>
</evidence>
<dbReference type="Pfam" id="PF09836">
    <property type="entry name" value="DUF2063"/>
    <property type="match status" value="1"/>
</dbReference>
<dbReference type="Gene3D" id="1.10.150.690">
    <property type="entry name" value="DUF2063"/>
    <property type="match status" value="1"/>
</dbReference>
<proteinExistence type="predicted"/>
<dbReference type="RefSeq" id="WP_307347585.1">
    <property type="nucleotide sequence ID" value="NZ_JAUSVS010000002.1"/>
</dbReference>
<dbReference type="Proteomes" id="UP001228905">
    <property type="component" value="Unassembled WGS sequence"/>
</dbReference>
<evidence type="ECO:0000313" key="2">
    <source>
        <dbReference type="EMBL" id="MDQ0463563.1"/>
    </source>
</evidence>
<organism evidence="2 3">
    <name type="scientific">Caulobacter ginsengisoli</name>
    <dbReference type="NCBI Taxonomy" id="400775"/>
    <lineage>
        <taxon>Bacteria</taxon>
        <taxon>Pseudomonadati</taxon>
        <taxon>Pseudomonadota</taxon>
        <taxon>Alphaproteobacteria</taxon>
        <taxon>Caulobacterales</taxon>
        <taxon>Caulobacteraceae</taxon>
        <taxon>Caulobacter</taxon>
    </lineage>
</organism>
<protein>
    <recommendedName>
        <fullName evidence="1">Putative DNA-binding domain-containing protein</fullName>
    </recommendedName>
</protein>
<reference evidence="2 3" key="1">
    <citation type="submission" date="2023-07" db="EMBL/GenBank/DDBJ databases">
        <title>Genomic Encyclopedia of Type Strains, Phase IV (KMG-IV): sequencing the most valuable type-strain genomes for metagenomic binning, comparative biology and taxonomic classification.</title>
        <authorList>
            <person name="Goeker M."/>
        </authorList>
    </citation>
    <scope>NUCLEOTIDE SEQUENCE [LARGE SCALE GENOMIC DNA]</scope>
    <source>
        <strain evidence="2 3">DSM 18695</strain>
    </source>
</reference>
<evidence type="ECO:0000313" key="3">
    <source>
        <dbReference type="Proteomes" id="UP001228905"/>
    </source>
</evidence>
<keyword evidence="3" id="KW-1185">Reference proteome</keyword>
<dbReference type="InterPro" id="IPR018640">
    <property type="entry name" value="DUF2063"/>
</dbReference>
<gene>
    <name evidence="2" type="ORF">QO010_001334</name>
</gene>
<comment type="caution">
    <text evidence="2">The sequence shown here is derived from an EMBL/GenBank/DDBJ whole genome shotgun (WGS) entry which is preliminary data.</text>
</comment>
<sequence length="236" mass="25177">MPELADFQDRFAASLTDDPPPDAPAGLKVYRNTIAQGLIEVLAGAYPTVQRLMGEAWFAAEALAFARVHPPVSPVLADYGEGFPLFLHRITAEGRGWIAEVARLDRAWTEAHIAADAEPLAEPDFDQVPTLHPAARLLAFGLPAVTLWRLNRPPAPVLAKAIQPDWVPQACLVSRPADEVIVTDLDEDALAFLTACLAGATFGEAAVALLEQHPDADLAGLVARLLAAGAFAEPAR</sequence>
<name>A0ABU0INI3_9CAUL</name>
<feature type="domain" description="Putative DNA-binding" evidence="1">
    <location>
        <begin position="7"/>
        <end position="87"/>
    </location>
</feature>
<dbReference type="InterPro" id="IPR044922">
    <property type="entry name" value="DUF2063_N_sf"/>
</dbReference>